<dbReference type="SMART" id="SM00822">
    <property type="entry name" value="PKS_KR"/>
    <property type="match status" value="1"/>
</dbReference>
<dbReference type="CDD" id="cd05233">
    <property type="entry name" value="SDR_c"/>
    <property type="match status" value="1"/>
</dbReference>
<comment type="similarity">
    <text evidence="1 3">Belongs to the short-chain dehydrogenases/reductases (SDR) family.</text>
</comment>
<reference evidence="6" key="1">
    <citation type="submission" date="2008-03" db="EMBL/GenBank/DDBJ databases">
        <title>Complete sequence of chromosome of Beijerinckia indica subsp. indica ATCC 9039.</title>
        <authorList>
            <consortium name="US DOE Joint Genome Institute"/>
            <person name="Copeland A."/>
            <person name="Lucas S."/>
            <person name="Lapidus A."/>
            <person name="Glavina del Rio T."/>
            <person name="Dalin E."/>
            <person name="Tice H."/>
            <person name="Bruce D."/>
            <person name="Goodwin L."/>
            <person name="Pitluck S."/>
            <person name="LaButti K."/>
            <person name="Schmutz J."/>
            <person name="Larimer F."/>
            <person name="Land M."/>
            <person name="Hauser L."/>
            <person name="Kyrpides N."/>
            <person name="Mikhailova N."/>
            <person name="Dunfield P.F."/>
            <person name="Dedysh S.N."/>
            <person name="Liesack W."/>
            <person name="Saw J.H."/>
            <person name="Alam M."/>
            <person name="Chen Y."/>
            <person name="Murrell J.C."/>
            <person name="Richardson P."/>
        </authorList>
    </citation>
    <scope>NUCLEOTIDE SEQUENCE [LARGE SCALE GENOMIC DNA]</scope>
    <source>
        <strain evidence="6">ATCC 9039 / DSM 1715 / NCIMB 8712</strain>
    </source>
</reference>
<dbReference type="PRINTS" id="PR00080">
    <property type="entry name" value="SDRFAMILY"/>
</dbReference>
<name>B2IIW8_BEII9</name>
<evidence type="ECO:0000313" key="5">
    <source>
        <dbReference type="EMBL" id="ACB96180.1"/>
    </source>
</evidence>
<evidence type="ECO:0000256" key="2">
    <source>
        <dbReference type="ARBA" id="ARBA00023002"/>
    </source>
</evidence>
<dbReference type="KEGG" id="bid:Bind_2585"/>
<feature type="domain" description="Ketoreductase" evidence="4">
    <location>
        <begin position="6"/>
        <end position="186"/>
    </location>
</feature>
<keyword evidence="2" id="KW-0560">Oxidoreductase</keyword>
<evidence type="ECO:0000259" key="4">
    <source>
        <dbReference type="SMART" id="SM00822"/>
    </source>
</evidence>
<proteinExistence type="inferred from homology"/>
<dbReference type="PROSITE" id="PS00061">
    <property type="entry name" value="ADH_SHORT"/>
    <property type="match status" value="1"/>
</dbReference>
<sequence length="259" mass="28253">MPREQKRVLITGAGSGIGRALAIEAANLGMSVAICGRRKSALEATGDLIDARRRPLVISADITIAADRRRIADHIRDKWGALDVLVNNAGVIAGGPLEHVHDDALDRIFQTNVIGPIALTRDLMPLLAVARPSRIVNIGSVFGDIPYPGFSVYSASKFAMRGFSIALRRECERNGISVTYAAPRATKTDAADAFADLIVRSRMQLESPDRVAERIWRAVINGDDSVYPSGPERIYILIQRTFPRLIDWALRRQALSSAG</sequence>
<protein>
    <submittedName>
        <fullName evidence="5">Short-chain dehydrogenase/reductase SDR</fullName>
    </submittedName>
</protein>
<dbReference type="HOGENOM" id="CLU_010194_2_1_5"/>
<gene>
    <name evidence="5" type="ordered locus">Bind_2585</name>
</gene>
<dbReference type="GO" id="GO:0016020">
    <property type="term" value="C:membrane"/>
    <property type="evidence" value="ECO:0007669"/>
    <property type="project" value="TreeGrafter"/>
</dbReference>
<dbReference type="InterPro" id="IPR020904">
    <property type="entry name" value="Sc_DH/Rdtase_CS"/>
</dbReference>
<dbReference type="RefSeq" id="WP_012385533.1">
    <property type="nucleotide sequence ID" value="NC_010581.1"/>
</dbReference>
<keyword evidence="6" id="KW-1185">Reference proteome</keyword>
<dbReference type="Proteomes" id="UP000001695">
    <property type="component" value="Chromosome"/>
</dbReference>
<dbReference type="SUPFAM" id="SSF51735">
    <property type="entry name" value="NAD(P)-binding Rossmann-fold domains"/>
    <property type="match status" value="1"/>
</dbReference>
<evidence type="ECO:0000256" key="3">
    <source>
        <dbReference type="RuleBase" id="RU000363"/>
    </source>
</evidence>
<dbReference type="InterPro" id="IPR002347">
    <property type="entry name" value="SDR_fam"/>
</dbReference>
<organism evidence="5 6">
    <name type="scientific">Beijerinckia indica subsp. indica (strain ATCC 9039 / DSM 1715 / NCIMB 8712)</name>
    <dbReference type="NCBI Taxonomy" id="395963"/>
    <lineage>
        <taxon>Bacteria</taxon>
        <taxon>Pseudomonadati</taxon>
        <taxon>Pseudomonadota</taxon>
        <taxon>Alphaproteobacteria</taxon>
        <taxon>Hyphomicrobiales</taxon>
        <taxon>Beijerinckiaceae</taxon>
        <taxon>Beijerinckia</taxon>
    </lineage>
</organism>
<dbReference type="PANTHER" id="PTHR44196:SF1">
    <property type="entry name" value="DEHYDROGENASE_REDUCTASE SDR FAMILY MEMBER 7B"/>
    <property type="match status" value="1"/>
</dbReference>
<dbReference type="eggNOG" id="COG0300">
    <property type="taxonomic scope" value="Bacteria"/>
</dbReference>
<dbReference type="Pfam" id="PF00106">
    <property type="entry name" value="adh_short"/>
    <property type="match status" value="1"/>
</dbReference>
<accession>B2IIW8</accession>
<dbReference type="STRING" id="395963.Bind_2585"/>
<dbReference type="PRINTS" id="PR00081">
    <property type="entry name" value="GDHRDH"/>
</dbReference>
<evidence type="ECO:0000256" key="1">
    <source>
        <dbReference type="ARBA" id="ARBA00006484"/>
    </source>
</evidence>
<evidence type="ECO:0000313" key="6">
    <source>
        <dbReference type="Proteomes" id="UP000001695"/>
    </source>
</evidence>
<dbReference type="OrthoDB" id="9793825at2"/>
<dbReference type="Gene3D" id="3.40.50.720">
    <property type="entry name" value="NAD(P)-binding Rossmann-like Domain"/>
    <property type="match status" value="1"/>
</dbReference>
<dbReference type="PANTHER" id="PTHR44196">
    <property type="entry name" value="DEHYDROGENASE/REDUCTASE SDR FAMILY MEMBER 7B"/>
    <property type="match status" value="1"/>
</dbReference>
<dbReference type="InterPro" id="IPR057326">
    <property type="entry name" value="KR_dom"/>
</dbReference>
<dbReference type="GO" id="GO:0016491">
    <property type="term" value="F:oxidoreductase activity"/>
    <property type="evidence" value="ECO:0007669"/>
    <property type="project" value="UniProtKB-KW"/>
</dbReference>
<dbReference type="InterPro" id="IPR036291">
    <property type="entry name" value="NAD(P)-bd_dom_sf"/>
</dbReference>
<dbReference type="AlphaFoldDB" id="B2IIW8"/>
<reference evidence="5 6" key="2">
    <citation type="journal article" date="2010" name="J. Bacteriol.">
        <title>Complete genome sequence of Beijerinckia indica subsp. indica.</title>
        <authorList>
            <person name="Tamas I."/>
            <person name="Dedysh S.N."/>
            <person name="Liesack W."/>
            <person name="Stott M.B."/>
            <person name="Alam M."/>
            <person name="Murrell J.C."/>
            <person name="Dunfield P.F."/>
        </authorList>
    </citation>
    <scope>NUCLEOTIDE SEQUENCE [LARGE SCALE GENOMIC DNA]</scope>
    <source>
        <strain evidence="6">ATCC 9039 / DSM 1715 / NCIMB 8712</strain>
    </source>
</reference>
<dbReference type="EMBL" id="CP001016">
    <property type="protein sequence ID" value="ACB96180.1"/>
    <property type="molecule type" value="Genomic_DNA"/>
</dbReference>